<keyword evidence="5 9" id="KW-1133">Transmembrane helix</keyword>
<reference evidence="10" key="1">
    <citation type="submission" date="2021-10" db="EMBL/GenBank/DDBJ databases">
        <title>The complete genome sequence of Leeia sp. TBRC 13508.</title>
        <authorList>
            <person name="Charoenyingcharoen P."/>
            <person name="Yukphan P."/>
        </authorList>
    </citation>
    <scope>NUCLEOTIDE SEQUENCE</scope>
    <source>
        <strain evidence="10">TBRC 13508</strain>
    </source>
</reference>
<evidence type="ECO:0000256" key="6">
    <source>
        <dbReference type="ARBA" id="ARBA00023065"/>
    </source>
</evidence>
<comment type="similarity">
    <text evidence="8">Belongs to the anion channel-forming bestrophin (TC 1.A.46) family.</text>
</comment>
<name>A0ABS8D775_9NEIS</name>
<evidence type="ECO:0000256" key="2">
    <source>
        <dbReference type="ARBA" id="ARBA00022448"/>
    </source>
</evidence>
<evidence type="ECO:0008006" key="12">
    <source>
        <dbReference type="Google" id="ProtNLM"/>
    </source>
</evidence>
<dbReference type="InterPro" id="IPR044669">
    <property type="entry name" value="YneE/VCCN1/2-like"/>
</dbReference>
<evidence type="ECO:0000256" key="7">
    <source>
        <dbReference type="ARBA" id="ARBA00023136"/>
    </source>
</evidence>
<evidence type="ECO:0000256" key="8">
    <source>
        <dbReference type="ARBA" id="ARBA00034708"/>
    </source>
</evidence>
<dbReference type="EMBL" id="JAJBZT010000005">
    <property type="protein sequence ID" value="MCB6184055.1"/>
    <property type="molecule type" value="Genomic_DNA"/>
</dbReference>
<feature type="transmembrane region" description="Helical" evidence="9">
    <location>
        <begin position="225"/>
        <end position="250"/>
    </location>
</feature>
<comment type="subcellular location">
    <subcellularLocation>
        <location evidence="1">Cell membrane</location>
        <topology evidence="1">Multi-pass membrane protein</topology>
    </subcellularLocation>
</comment>
<proteinExistence type="inferred from homology"/>
<evidence type="ECO:0000256" key="3">
    <source>
        <dbReference type="ARBA" id="ARBA00022475"/>
    </source>
</evidence>
<dbReference type="RefSeq" id="WP_227180831.1">
    <property type="nucleotide sequence ID" value="NZ_JAJBZT010000005.1"/>
</dbReference>
<protein>
    <recommendedName>
        <fullName evidence="12">Bestrophin</fullName>
    </recommendedName>
</protein>
<evidence type="ECO:0000313" key="11">
    <source>
        <dbReference type="Proteomes" id="UP001165395"/>
    </source>
</evidence>
<evidence type="ECO:0000256" key="4">
    <source>
        <dbReference type="ARBA" id="ARBA00022692"/>
    </source>
</evidence>
<comment type="caution">
    <text evidence="10">The sequence shown here is derived from an EMBL/GenBank/DDBJ whole genome shotgun (WGS) entry which is preliminary data.</text>
</comment>
<evidence type="ECO:0000256" key="1">
    <source>
        <dbReference type="ARBA" id="ARBA00004651"/>
    </source>
</evidence>
<keyword evidence="6" id="KW-0406">Ion transport</keyword>
<dbReference type="PANTHER" id="PTHR33281:SF19">
    <property type="entry name" value="VOLTAGE-DEPENDENT ANION CHANNEL-FORMING PROTEIN YNEE"/>
    <property type="match status" value="1"/>
</dbReference>
<feature type="transmembrane region" description="Helical" evidence="9">
    <location>
        <begin position="52"/>
        <end position="70"/>
    </location>
</feature>
<evidence type="ECO:0000256" key="9">
    <source>
        <dbReference type="SAM" id="Phobius"/>
    </source>
</evidence>
<keyword evidence="2" id="KW-0813">Transport</keyword>
<sequence length="304" mass="34862">MIVRPKLSWIQLLFVWRGSVMITIWPRLLLFFGIAVLAIIQDNWLFKEPIPLNIVPFSLLGVALAIFVSFRNNACYDRYWESRKLWGSVLNRGRSLIRQLKTMTDMSPEAQDEMVELLMAFFYTMKHQLRKTDATEDVNRFVPLRWRQRVQDCRFKPAQIIQIMGECVQEAKRAGLIDPMNNLAIDESISGLSDSLGGNERISNTPIPFAYSILLHRTVYIYCSLLPYGLVSSIGFMTPVISVFVAYTFLALEAIAEELEDPFGFASNDLALDFMCQLMESTLREQAGQPALPDRQPNENYQLT</sequence>
<keyword evidence="4 9" id="KW-0812">Transmembrane</keyword>
<keyword evidence="11" id="KW-1185">Reference proteome</keyword>
<dbReference type="PANTHER" id="PTHR33281">
    <property type="entry name" value="UPF0187 PROTEIN YNEE"/>
    <property type="match status" value="1"/>
</dbReference>
<gene>
    <name evidence="10" type="ORF">LIN78_10910</name>
</gene>
<evidence type="ECO:0000313" key="10">
    <source>
        <dbReference type="EMBL" id="MCB6184055.1"/>
    </source>
</evidence>
<keyword evidence="3" id="KW-1003">Cell membrane</keyword>
<keyword evidence="7 9" id="KW-0472">Membrane</keyword>
<accession>A0ABS8D775</accession>
<evidence type="ECO:0000256" key="5">
    <source>
        <dbReference type="ARBA" id="ARBA00022989"/>
    </source>
</evidence>
<dbReference type="Pfam" id="PF25539">
    <property type="entry name" value="Bestrophin_2"/>
    <property type="match status" value="1"/>
</dbReference>
<feature type="transmembrane region" description="Helical" evidence="9">
    <location>
        <begin position="12"/>
        <end position="40"/>
    </location>
</feature>
<organism evidence="10 11">
    <name type="scientific">Leeia speluncae</name>
    <dbReference type="NCBI Taxonomy" id="2884804"/>
    <lineage>
        <taxon>Bacteria</taxon>
        <taxon>Pseudomonadati</taxon>
        <taxon>Pseudomonadota</taxon>
        <taxon>Betaproteobacteria</taxon>
        <taxon>Neisseriales</taxon>
        <taxon>Leeiaceae</taxon>
        <taxon>Leeia</taxon>
    </lineage>
</organism>
<dbReference type="Proteomes" id="UP001165395">
    <property type="component" value="Unassembled WGS sequence"/>
</dbReference>